<evidence type="ECO:0000313" key="2">
    <source>
        <dbReference type="EMBL" id="VDL59281.1"/>
    </source>
</evidence>
<protein>
    <submittedName>
        <fullName evidence="2 6">Uncharacterized protein</fullName>
    </submittedName>
</protein>
<gene>
    <name evidence="2" type="ORF">HDID_LOCUS6963</name>
    <name evidence="3" type="ORF">WMSIL1_LOCUS11801</name>
</gene>
<reference evidence="3 5" key="3">
    <citation type="submission" date="2019-07" db="EMBL/GenBank/DDBJ databases">
        <authorList>
            <person name="Jastrzebski P J."/>
            <person name="Paukszto L."/>
            <person name="Jastrzebski P J."/>
        </authorList>
    </citation>
    <scope>NUCLEOTIDE SEQUENCE [LARGE SCALE GENOMIC DNA]</scope>
    <source>
        <strain evidence="3 5">WMS-il1</strain>
    </source>
</reference>
<evidence type="ECO:0000313" key="3">
    <source>
        <dbReference type="EMBL" id="VUZ53239.1"/>
    </source>
</evidence>
<evidence type="ECO:0000313" key="6">
    <source>
        <dbReference type="WBParaSite" id="HDID_0000696501-mRNA-1"/>
    </source>
</evidence>
<dbReference type="OrthoDB" id="6250094at2759"/>
<dbReference type="EMBL" id="CABIJS010000555">
    <property type="protein sequence ID" value="VUZ53239.1"/>
    <property type="molecule type" value="Genomic_DNA"/>
</dbReference>
<evidence type="ECO:0000313" key="5">
    <source>
        <dbReference type="Proteomes" id="UP000321570"/>
    </source>
</evidence>
<reference evidence="6" key="1">
    <citation type="submission" date="2017-02" db="UniProtKB">
        <authorList>
            <consortium name="WormBaseParasite"/>
        </authorList>
    </citation>
    <scope>IDENTIFICATION</scope>
</reference>
<dbReference type="Proteomes" id="UP000321570">
    <property type="component" value="Unassembled WGS sequence"/>
</dbReference>
<organism evidence="6">
    <name type="scientific">Hymenolepis diminuta</name>
    <name type="common">Rat tapeworm</name>
    <dbReference type="NCBI Taxonomy" id="6216"/>
    <lineage>
        <taxon>Eukaryota</taxon>
        <taxon>Metazoa</taxon>
        <taxon>Spiralia</taxon>
        <taxon>Lophotrochozoa</taxon>
        <taxon>Platyhelminthes</taxon>
        <taxon>Cestoda</taxon>
        <taxon>Eucestoda</taxon>
        <taxon>Cyclophyllidea</taxon>
        <taxon>Hymenolepididae</taxon>
        <taxon>Hymenolepis</taxon>
    </lineage>
</organism>
<accession>A0A0R3SPQ6</accession>
<proteinExistence type="predicted"/>
<keyword evidence="5" id="KW-1185">Reference proteome</keyword>
<feature type="region of interest" description="Disordered" evidence="1">
    <location>
        <begin position="71"/>
        <end position="106"/>
    </location>
</feature>
<dbReference type="WBParaSite" id="HDID_0000696501-mRNA-1">
    <property type="protein sequence ID" value="HDID_0000696501-mRNA-1"/>
    <property type="gene ID" value="HDID_0000696501"/>
</dbReference>
<reference evidence="2 4" key="2">
    <citation type="submission" date="2018-11" db="EMBL/GenBank/DDBJ databases">
        <authorList>
            <consortium name="Pathogen Informatics"/>
        </authorList>
    </citation>
    <scope>NUCLEOTIDE SEQUENCE [LARGE SCALE GENOMIC DNA]</scope>
</reference>
<evidence type="ECO:0000313" key="4">
    <source>
        <dbReference type="Proteomes" id="UP000274504"/>
    </source>
</evidence>
<sequence length="106" mass="11661">MDSTSCISPIPQCSNLRSWSTVSVPVKPIPCSNSPTKNPDSKSSECSQQNFCLEHRLLFRLATLMHQMDLNPRTGEVRPPPNVYPFGKGNEDGAFSYSDGEDEKGA</sequence>
<evidence type="ECO:0000256" key="1">
    <source>
        <dbReference type="SAM" id="MobiDB-lite"/>
    </source>
</evidence>
<dbReference type="AlphaFoldDB" id="A0A0R3SPQ6"/>
<dbReference type="EMBL" id="UYSG01010891">
    <property type="protein sequence ID" value="VDL59281.1"/>
    <property type="molecule type" value="Genomic_DNA"/>
</dbReference>
<dbReference type="Proteomes" id="UP000274504">
    <property type="component" value="Unassembled WGS sequence"/>
</dbReference>
<name>A0A0R3SPQ6_HYMDI</name>